<feature type="chain" id="PRO_5040901202" description="Scytalone dehydratase" evidence="1">
    <location>
        <begin position="25"/>
        <end position="184"/>
    </location>
</feature>
<dbReference type="PANTHER" id="PTHR37315">
    <property type="entry name" value="UPF0311 PROTEIN BLR7842"/>
    <property type="match status" value="1"/>
</dbReference>
<evidence type="ECO:0008006" key="4">
    <source>
        <dbReference type="Google" id="ProtNLM"/>
    </source>
</evidence>
<feature type="signal peptide" evidence="1">
    <location>
        <begin position="1"/>
        <end position="24"/>
    </location>
</feature>
<dbReference type="OrthoDB" id="2544694at2759"/>
<dbReference type="Proteomes" id="UP001149165">
    <property type="component" value="Unassembled WGS sequence"/>
</dbReference>
<proteinExistence type="predicted"/>
<dbReference type="AlphaFoldDB" id="A0A9W9KA72"/>
<name>A0A9W9KA72_9EURO</name>
<evidence type="ECO:0000313" key="2">
    <source>
        <dbReference type="EMBL" id="KAJ5097667.1"/>
    </source>
</evidence>
<evidence type="ECO:0000256" key="1">
    <source>
        <dbReference type="SAM" id="SignalP"/>
    </source>
</evidence>
<reference evidence="2" key="2">
    <citation type="journal article" date="2023" name="IMA Fungus">
        <title>Comparative genomic study of the Penicillium genus elucidates a diverse pangenome and 15 lateral gene transfer events.</title>
        <authorList>
            <person name="Petersen C."/>
            <person name="Sorensen T."/>
            <person name="Nielsen M.R."/>
            <person name="Sondergaard T.E."/>
            <person name="Sorensen J.L."/>
            <person name="Fitzpatrick D.A."/>
            <person name="Frisvad J.C."/>
            <person name="Nielsen K.L."/>
        </authorList>
    </citation>
    <scope>NUCLEOTIDE SEQUENCE</scope>
    <source>
        <strain evidence="2">IBT 30069</strain>
    </source>
</reference>
<dbReference type="InterPro" id="IPR020915">
    <property type="entry name" value="UPF0311"/>
</dbReference>
<reference evidence="2" key="1">
    <citation type="submission" date="2022-11" db="EMBL/GenBank/DDBJ databases">
        <authorList>
            <person name="Petersen C."/>
        </authorList>
    </citation>
    <scope>NUCLEOTIDE SEQUENCE</scope>
    <source>
        <strain evidence="2">IBT 30069</strain>
    </source>
</reference>
<evidence type="ECO:0000313" key="3">
    <source>
        <dbReference type="Proteomes" id="UP001149165"/>
    </source>
</evidence>
<comment type="caution">
    <text evidence="2">The sequence shown here is derived from an EMBL/GenBank/DDBJ whole genome shotgun (WGS) entry which is preliminary data.</text>
</comment>
<keyword evidence="3" id="KW-1185">Reference proteome</keyword>
<dbReference type="Gene3D" id="2.40.160.20">
    <property type="match status" value="1"/>
</dbReference>
<protein>
    <recommendedName>
        <fullName evidence="4">Scytalone dehydratase</fullName>
    </recommendedName>
</protein>
<keyword evidence="1" id="KW-0732">Signal</keyword>
<dbReference type="EMBL" id="JAPQKH010000005">
    <property type="protein sequence ID" value="KAJ5097667.1"/>
    <property type="molecule type" value="Genomic_DNA"/>
</dbReference>
<sequence>MYLSKLLKSVLAILPLSILQPTLATSTPPTPDLSFLYTAYVLCSPSIYETQGPSGIQKAIPIIGGNFTGPRLSGKILDLGADWGSTDPQTGIFSANTRYNLQTHDGANLFLQTSGPKQKDGNLHLKIDIMTGDKRYYWVNNIVAFGILHGVGETEEGISTLRIDAWHMTSEWNSTTFVNGSTYH</sequence>
<dbReference type="Pfam" id="PF11578">
    <property type="entry name" value="DUF3237"/>
    <property type="match status" value="1"/>
</dbReference>
<gene>
    <name evidence="2" type="ORF">N7456_008388</name>
</gene>
<organism evidence="2 3">
    <name type="scientific">Penicillium angulare</name>
    <dbReference type="NCBI Taxonomy" id="116970"/>
    <lineage>
        <taxon>Eukaryota</taxon>
        <taxon>Fungi</taxon>
        <taxon>Dikarya</taxon>
        <taxon>Ascomycota</taxon>
        <taxon>Pezizomycotina</taxon>
        <taxon>Eurotiomycetes</taxon>
        <taxon>Eurotiomycetidae</taxon>
        <taxon>Eurotiales</taxon>
        <taxon>Aspergillaceae</taxon>
        <taxon>Penicillium</taxon>
    </lineage>
</organism>
<dbReference type="PANTHER" id="PTHR37315:SF1">
    <property type="entry name" value="UPF0311 PROTEIN BLR7842"/>
    <property type="match status" value="1"/>
</dbReference>
<accession>A0A9W9KA72</accession>